<gene>
    <name evidence="5" type="ORF">CYMTET_28889</name>
</gene>
<keyword evidence="3 4" id="KW-0472">Membrane</keyword>
<dbReference type="InterPro" id="IPR036640">
    <property type="entry name" value="ABC1_TM_sf"/>
</dbReference>
<evidence type="ECO:0000256" key="3">
    <source>
        <dbReference type="ARBA" id="ARBA00023136"/>
    </source>
</evidence>
<keyword evidence="2 4" id="KW-1133">Transmembrane helix</keyword>
<dbReference type="AlphaFoldDB" id="A0AAE0FMC9"/>
<evidence type="ECO:0000313" key="6">
    <source>
        <dbReference type="Proteomes" id="UP001190700"/>
    </source>
</evidence>
<dbReference type="GO" id="GO:0016020">
    <property type="term" value="C:membrane"/>
    <property type="evidence" value="ECO:0007669"/>
    <property type="project" value="InterPro"/>
</dbReference>
<reference evidence="5 6" key="1">
    <citation type="journal article" date="2015" name="Genome Biol. Evol.">
        <title>Comparative Genomics of a Bacterivorous Green Alga Reveals Evolutionary Causalities and Consequences of Phago-Mixotrophic Mode of Nutrition.</title>
        <authorList>
            <person name="Burns J.A."/>
            <person name="Paasch A."/>
            <person name="Narechania A."/>
            <person name="Kim E."/>
        </authorList>
    </citation>
    <scope>NUCLEOTIDE SEQUENCE [LARGE SCALE GENOMIC DNA]</scope>
    <source>
        <strain evidence="5 6">PLY_AMNH</strain>
    </source>
</reference>
<dbReference type="GO" id="GO:0005524">
    <property type="term" value="F:ATP binding"/>
    <property type="evidence" value="ECO:0007669"/>
    <property type="project" value="InterPro"/>
</dbReference>
<keyword evidence="1 4" id="KW-0812">Transmembrane</keyword>
<organism evidence="5 6">
    <name type="scientific">Cymbomonas tetramitiformis</name>
    <dbReference type="NCBI Taxonomy" id="36881"/>
    <lineage>
        <taxon>Eukaryota</taxon>
        <taxon>Viridiplantae</taxon>
        <taxon>Chlorophyta</taxon>
        <taxon>Pyramimonadophyceae</taxon>
        <taxon>Pyramimonadales</taxon>
        <taxon>Pyramimonadaceae</taxon>
        <taxon>Cymbomonas</taxon>
    </lineage>
</organism>
<dbReference type="EMBL" id="LGRX02016360">
    <property type="protein sequence ID" value="KAK3262243.1"/>
    <property type="molecule type" value="Genomic_DNA"/>
</dbReference>
<feature type="transmembrane region" description="Helical" evidence="4">
    <location>
        <begin position="199"/>
        <end position="216"/>
    </location>
</feature>
<feature type="transmembrane region" description="Helical" evidence="4">
    <location>
        <begin position="161"/>
        <end position="179"/>
    </location>
</feature>
<evidence type="ECO:0000256" key="2">
    <source>
        <dbReference type="ARBA" id="ARBA00022989"/>
    </source>
</evidence>
<evidence type="ECO:0000256" key="4">
    <source>
        <dbReference type="SAM" id="Phobius"/>
    </source>
</evidence>
<dbReference type="Gene3D" id="1.20.1560.10">
    <property type="entry name" value="ABC transporter type 1, transmembrane domain"/>
    <property type="match status" value="1"/>
</dbReference>
<proteinExistence type="predicted"/>
<keyword evidence="6" id="KW-1185">Reference proteome</keyword>
<name>A0AAE0FMC9_9CHLO</name>
<accession>A0AAE0FMC9</accession>
<comment type="caution">
    <text evidence="5">The sequence shown here is derived from an EMBL/GenBank/DDBJ whole genome shotgun (WGS) entry which is preliminary data.</text>
</comment>
<evidence type="ECO:0000313" key="5">
    <source>
        <dbReference type="EMBL" id="KAK3262243.1"/>
    </source>
</evidence>
<dbReference type="SUPFAM" id="SSF90123">
    <property type="entry name" value="ABC transporter transmembrane region"/>
    <property type="match status" value="1"/>
</dbReference>
<protein>
    <submittedName>
        <fullName evidence="5">Uncharacterized protein</fullName>
    </submittedName>
</protein>
<dbReference type="Proteomes" id="UP001190700">
    <property type="component" value="Unassembled WGS sequence"/>
</dbReference>
<sequence>MRLDGHSSAKVVPTDLASEAAPEAATHVVHDEVPAENGKAPEAAVHVVHDEVPAENGKAPEAAAHVVHDEVPAENGKAPSPPKLMALKTLERSPGGHVPEVRELPLPPELDAMLPPRFGEFATRFIPGAFEPPLGFGERVTGKDALWWSFWWMLRAKRRNTILLFFLIILQAAVEGMIPTLTTRLFDNLGRRETPLNELLYFVGFLGVCFVIITETNHRITLYTPSGGQFLPQLRRAIIRQHVELPQNLVRTSLPSS</sequence>
<evidence type="ECO:0000256" key="1">
    <source>
        <dbReference type="ARBA" id="ARBA00022692"/>
    </source>
</evidence>